<feature type="domain" description="Reverse transcriptase" evidence="1">
    <location>
        <begin position="243"/>
        <end position="405"/>
    </location>
</feature>
<dbReference type="EMBL" id="QGNW01001759">
    <property type="protein sequence ID" value="RVW31349.1"/>
    <property type="molecule type" value="Genomic_DNA"/>
</dbReference>
<dbReference type="InterPro" id="IPR043502">
    <property type="entry name" value="DNA/RNA_pol_sf"/>
</dbReference>
<dbReference type="Pfam" id="PF07727">
    <property type="entry name" value="RVT_2"/>
    <property type="match status" value="1"/>
</dbReference>
<gene>
    <name evidence="3" type="primary">POLX_3120</name>
    <name evidence="3" type="ORF">CK203_106067</name>
</gene>
<feature type="domain" description="Reverse transcriptase Ty1/copia-type" evidence="2">
    <location>
        <begin position="25"/>
        <end position="118"/>
    </location>
</feature>
<evidence type="ECO:0000259" key="1">
    <source>
        <dbReference type="Pfam" id="PF00078"/>
    </source>
</evidence>
<name>A0A438D7C4_VITVI</name>
<protein>
    <submittedName>
        <fullName evidence="3">Retrovirus-related Pol polyprotein from transposon TNT 1-94</fullName>
    </submittedName>
</protein>
<dbReference type="InterPro" id="IPR000477">
    <property type="entry name" value="RT_dom"/>
</dbReference>
<evidence type="ECO:0000259" key="2">
    <source>
        <dbReference type="Pfam" id="PF07727"/>
    </source>
</evidence>
<comment type="caution">
    <text evidence="3">The sequence shown here is derived from an EMBL/GenBank/DDBJ whole genome shotgun (WGS) entry which is preliminary data.</text>
</comment>
<sequence>MMEEIRALEKNGTWKVMTLPRGKKLGFTQIYDIDHTETFAPVAKLNTILVLLSLAANLDWPFHQFDIKNVFLNGELEEEVFITLPPGFCKEEEETGVCKLKKSLYDLKQSPRAWFDRFAKYFLGMEVAGSRKRISISQRKYILDLLTETSMLGCKPSDTPIRARKRTKSDGKPVDRERYQRLVGRLICLSHTRPNIAFAVSVVSQYMHSPKESHLEVVYKILRYLKGSLGRGLFFKKGDSKKVLQKMGFGSKWLGWMWSCLSSAKFSVLVNGVLAGFFPSTKGLRQGDPPSPYLFVMGMEVLDVLIRRAVEGGFLSRCSIRGGSRSTLNISHLFFTDDTIVLCEASKEHLTHLSWILLWFEAASGLRINLAKSEIIPVGEVDEIEELVVELGCRVGSLPSQYLGLPLGAPNRAPSM</sequence>
<reference evidence="3 4" key="1">
    <citation type="journal article" date="2018" name="PLoS Genet.">
        <title>Population sequencing reveals clonal diversity and ancestral inbreeding in the grapevine cultivar Chardonnay.</title>
        <authorList>
            <person name="Roach M.J."/>
            <person name="Johnson D.L."/>
            <person name="Bohlmann J."/>
            <person name="van Vuuren H.J."/>
            <person name="Jones S.J."/>
            <person name="Pretorius I.S."/>
            <person name="Schmidt S.A."/>
            <person name="Borneman A.R."/>
        </authorList>
    </citation>
    <scope>NUCLEOTIDE SEQUENCE [LARGE SCALE GENOMIC DNA]</scope>
    <source>
        <strain evidence="4">cv. Chardonnay</strain>
        <tissue evidence="3">Leaf</tissue>
    </source>
</reference>
<dbReference type="AlphaFoldDB" id="A0A438D7C4"/>
<accession>A0A438D7C4</accession>
<dbReference type="PANTHER" id="PTHR11439:SF463">
    <property type="entry name" value="REVERSE TRANSCRIPTASE TY1_COPIA-TYPE DOMAIN-CONTAINING PROTEIN"/>
    <property type="match status" value="1"/>
</dbReference>
<dbReference type="Pfam" id="PF00078">
    <property type="entry name" value="RVT_1"/>
    <property type="match status" value="1"/>
</dbReference>
<proteinExistence type="predicted"/>
<dbReference type="Proteomes" id="UP000288805">
    <property type="component" value="Unassembled WGS sequence"/>
</dbReference>
<evidence type="ECO:0000313" key="3">
    <source>
        <dbReference type="EMBL" id="RVW31349.1"/>
    </source>
</evidence>
<dbReference type="InterPro" id="IPR013103">
    <property type="entry name" value="RVT_2"/>
</dbReference>
<dbReference type="PANTHER" id="PTHR11439">
    <property type="entry name" value="GAG-POL-RELATED RETROTRANSPOSON"/>
    <property type="match status" value="1"/>
</dbReference>
<organism evidence="3 4">
    <name type="scientific">Vitis vinifera</name>
    <name type="common">Grape</name>
    <dbReference type="NCBI Taxonomy" id="29760"/>
    <lineage>
        <taxon>Eukaryota</taxon>
        <taxon>Viridiplantae</taxon>
        <taxon>Streptophyta</taxon>
        <taxon>Embryophyta</taxon>
        <taxon>Tracheophyta</taxon>
        <taxon>Spermatophyta</taxon>
        <taxon>Magnoliopsida</taxon>
        <taxon>eudicotyledons</taxon>
        <taxon>Gunneridae</taxon>
        <taxon>Pentapetalae</taxon>
        <taxon>rosids</taxon>
        <taxon>Vitales</taxon>
        <taxon>Vitaceae</taxon>
        <taxon>Viteae</taxon>
        <taxon>Vitis</taxon>
    </lineage>
</organism>
<evidence type="ECO:0000313" key="4">
    <source>
        <dbReference type="Proteomes" id="UP000288805"/>
    </source>
</evidence>
<dbReference type="SUPFAM" id="SSF56672">
    <property type="entry name" value="DNA/RNA polymerases"/>
    <property type="match status" value="2"/>
</dbReference>